<evidence type="ECO:0000313" key="5">
    <source>
        <dbReference type="Proteomes" id="UP001056255"/>
    </source>
</evidence>
<organism evidence="4 5">
    <name type="scientific">Grimontia kaedaensis</name>
    <dbReference type="NCBI Taxonomy" id="2872157"/>
    <lineage>
        <taxon>Bacteria</taxon>
        <taxon>Pseudomonadati</taxon>
        <taxon>Pseudomonadota</taxon>
        <taxon>Gammaproteobacteria</taxon>
        <taxon>Vibrionales</taxon>
        <taxon>Vibrionaceae</taxon>
        <taxon>Grimontia</taxon>
    </lineage>
</organism>
<proteinExistence type="inferred from homology"/>
<dbReference type="RefSeq" id="WP_251875273.1">
    <property type="nucleotide sequence ID" value="NZ_CP082275.1"/>
</dbReference>
<dbReference type="PROSITE" id="PS50994">
    <property type="entry name" value="INTEGRASE"/>
    <property type="match status" value="1"/>
</dbReference>
<dbReference type="PANTHER" id="PTHR46889">
    <property type="entry name" value="TRANSPOSASE INSF FOR INSERTION SEQUENCE IS3B-RELATED"/>
    <property type="match status" value="1"/>
</dbReference>
<comment type="similarity">
    <text evidence="1">Belongs to the transposase 8 family.</text>
</comment>
<dbReference type="Gene3D" id="3.30.420.10">
    <property type="entry name" value="Ribonuclease H-like superfamily/Ribonuclease H"/>
    <property type="match status" value="1"/>
</dbReference>
<dbReference type="InterPro" id="IPR002514">
    <property type="entry name" value="Transposase_8"/>
</dbReference>
<reference evidence="4" key="1">
    <citation type="submission" date="2021-08" db="EMBL/GenBank/DDBJ databases">
        <authorList>
            <person name="Sakaguchi M."/>
            <person name="Kikuchi T."/>
            <person name="Urbanczyk H."/>
        </authorList>
    </citation>
    <scope>NUCLEOTIDE SEQUENCE</scope>
    <source>
        <strain evidence="4">020920N</strain>
    </source>
</reference>
<dbReference type="InterPro" id="IPR036397">
    <property type="entry name" value="RNaseH_sf"/>
</dbReference>
<dbReference type="InterPro" id="IPR025948">
    <property type="entry name" value="HTH-like_dom"/>
</dbReference>
<dbReference type="Gene3D" id="1.10.10.60">
    <property type="entry name" value="Homeodomain-like"/>
    <property type="match status" value="1"/>
</dbReference>
<gene>
    <name evidence="4" type="ORF">K6Q96_09500</name>
</gene>
<protein>
    <submittedName>
        <fullName evidence="4">IS3 family transposase</fullName>
    </submittedName>
</protein>
<dbReference type="Pfam" id="PF13276">
    <property type="entry name" value="HTH_21"/>
    <property type="match status" value="1"/>
</dbReference>
<dbReference type="InterPro" id="IPR009057">
    <property type="entry name" value="Homeodomain-like_sf"/>
</dbReference>
<evidence type="ECO:0000259" key="3">
    <source>
        <dbReference type="PROSITE" id="PS50994"/>
    </source>
</evidence>
<dbReference type="InterPro" id="IPR001584">
    <property type="entry name" value="Integrase_cat-core"/>
</dbReference>
<evidence type="ECO:0000313" key="4">
    <source>
        <dbReference type="EMBL" id="USH01171.1"/>
    </source>
</evidence>
<dbReference type="SUPFAM" id="SSF53098">
    <property type="entry name" value="Ribonuclease H-like"/>
    <property type="match status" value="1"/>
</dbReference>
<feature type="domain" description="Integrase catalytic" evidence="3">
    <location>
        <begin position="225"/>
        <end position="391"/>
    </location>
</feature>
<keyword evidence="2" id="KW-0175">Coiled coil</keyword>
<evidence type="ECO:0000256" key="1">
    <source>
        <dbReference type="ARBA" id="ARBA00009964"/>
    </source>
</evidence>
<dbReference type="Pfam" id="PF13333">
    <property type="entry name" value="rve_2"/>
    <property type="match status" value="1"/>
</dbReference>
<dbReference type="Proteomes" id="UP001056255">
    <property type="component" value="Chromosome I"/>
</dbReference>
<dbReference type="SUPFAM" id="SSF46689">
    <property type="entry name" value="Homeodomain-like"/>
    <property type="match status" value="1"/>
</dbReference>
<feature type="coiled-coil region" evidence="2">
    <location>
        <begin position="70"/>
        <end position="97"/>
    </location>
</feature>
<evidence type="ECO:0000256" key="2">
    <source>
        <dbReference type="SAM" id="Coils"/>
    </source>
</evidence>
<dbReference type="InterPro" id="IPR048020">
    <property type="entry name" value="Transpos_IS3"/>
</dbReference>
<dbReference type="InterPro" id="IPR050900">
    <property type="entry name" value="Transposase_IS3/IS150/IS904"/>
</dbReference>
<dbReference type="Pfam" id="PF01527">
    <property type="entry name" value="HTH_Tnp_1"/>
    <property type="match status" value="1"/>
</dbReference>
<dbReference type="NCBIfam" id="NF033516">
    <property type="entry name" value="transpos_IS3"/>
    <property type="match status" value="1"/>
</dbReference>
<dbReference type="EMBL" id="CP082275">
    <property type="protein sequence ID" value="USH01171.1"/>
    <property type="molecule type" value="Genomic_DNA"/>
</dbReference>
<dbReference type="Pfam" id="PF00665">
    <property type="entry name" value="rve"/>
    <property type="match status" value="1"/>
</dbReference>
<name>A0ABY4WNM4_9GAMM</name>
<accession>A0ABY4WNM4</accession>
<sequence>MPAYKSGKKTAEYSLDFKRKAVEWSFQSHRTVKSVAEALDIHPFMLSKWRRAYLDGVFGMPKVPPKSQNKPKSQDEISALKQRIAELEEENDILKKLATISSRTKAQAFRFIKAFTGVYSVKLMCLHLRVSRSGYYAWLQRGVSKHAQIDKVLGERIALLHKRSEGRYGSPKIHEALKQEGVRVGKKRVARLMKEAGLKTRVDRVYRRRNKSRAFFKGLKNRRRELSKPLKINQQWSSDVTYIRVGNKWGYLAVVIDLCSRKIVGWALSHRLDTDLTMLAITKAVRARKPKQGLLFHTDRGREYCADRVRHYLSSIGAMQSMNRPGHCTDNAEVESFFKTLKGELIKDAFIGSLVQLEEKLRRYIDYFYNRTRLHGSIGYVSPIAFEKQQI</sequence>
<dbReference type="InterPro" id="IPR012337">
    <property type="entry name" value="RNaseH-like_sf"/>
</dbReference>
<dbReference type="PANTHER" id="PTHR46889:SF4">
    <property type="entry name" value="TRANSPOSASE INSO FOR INSERTION SEQUENCE ELEMENT IS911B-RELATED"/>
    <property type="match status" value="1"/>
</dbReference>
<keyword evidence="5" id="KW-1185">Reference proteome</keyword>